<feature type="compositionally biased region" description="Basic and acidic residues" evidence="1">
    <location>
        <begin position="22"/>
        <end position="31"/>
    </location>
</feature>
<dbReference type="EMBL" id="CAJVQB010056490">
    <property type="protein sequence ID" value="CAG8837710.1"/>
    <property type="molecule type" value="Genomic_DNA"/>
</dbReference>
<feature type="compositionally biased region" description="Polar residues" evidence="1">
    <location>
        <begin position="44"/>
        <end position="53"/>
    </location>
</feature>
<proteinExistence type="predicted"/>
<evidence type="ECO:0000256" key="1">
    <source>
        <dbReference type="SAM" id="MobiDB-lite"/>
    </source>
</evidence>
<evidence type="ECO:0000313" key="2">
    <source>
        <dbReference type="EMBL" id="CAG8837710.1"/>
    </source>
</evidence>
<feature type="region of interest" description="Disordered" evidence="1">
    <location>
        <begin position="1"/>
        <end position="53"/>
    </location>
</feature>
<reference evidence="2 3" key="1">
    <citation type="submission" date="2021-06" db="EMBL/GenBank/DDBJ databases">
        <authorList>
            <person name="Kallberg Y."/>
            <person name="Tangrot J."/>
            <person name="Rosling A."/>
        </authorList>
    </citation>
    <scope>NUCLEOTIDE SEQUENCE [LARGE SCALE GENOMIC DNA]</scope>
    <source>
        <strain evidence="2 3">120-4 pot B 10/14</strain>
    </source>
</reference>
<dbReference type="Proteomes" id="UP000789901">
    <property type="component" value="Unassembled WGS sequence"/>
</dbReference>
<protein>
    <submittedName>
        <fullName evidence="2">14036_t:CDS:1</fullName>
    </submittedName>
</protein>
<name>A0ABN7WPQ5_GIGMA</name>
<sequence>EPKNKNPGKGLEGGNTFSRCLDLSEKPEKIRYAQGKSRSKQDNRLTQTQENVA</sequence>
<keyword evidence="3" id="KW-1185">Reference proteome</keyword>
<feature type="non-terminal residue" evidence="2">
    <location>
        <position position="1"/>
    </location>
</feature>
<accession>A0ABN7WPQ5</accession>
<evidence type="ECO:0000313" key="3">
    <source>
        <dbReference type="Proteomes" id="UP000789901"/>
    </source>
</evidence>
<gene>
    <name evidence="2" type="ORF">GMARGA_LOCUS33625</name>
</gene>
<organism evidence="2 3">
    <name type="scientific">Gigaspora margarita</name>
    <dbReference type="NCBI Taxonomy" id="4874"/>
    <lineage>
        <taxon>Eukaryota</taxon>
        <taxon>Fungi</taxon>
        <taxon>Fungi incertae sedis</taxon>
        <taxon>Mucoromycota</taxon>
        <taxon>Glomeromycotina</taxon>
        <taxon>Glomeromycetes</taxon>
        <taxon>Diversisporales</taxon>
        <taxon>Gigasporaceae</taxon>
        <taxon>Gigaspora</taxon>
    </lineage>
</organism>
<comment type="caution">
    <text evidence="2">The sequence shown here is derived from an EMBL/GenBank/DDBJ whole genome shotgun (WGS) entry which is preliminary data.</text>
</comment>